<evidence type="ECO:0000313" key="3">
    <source>
        <dbReference type="EMBL" id="WPU94560.1"/>
    </source>
</evidence>
<dbReference type="EMBL" id="CP139558">
    <property type="protein sequence ID" value="WPU94560.1"/>
    <property type="molecule type" value="Genomic_DNA"/>
</dbReference>
<dbReference type="InterPro" id="IPR006860">
    <property type="entry name" value="FecR"/>
</dbReference>
<evidence type="ECO:0000313" key="4">
    <source>
        <dbReference type="Proteomes" id="UP001324380"/>
    </source>
</evidence>
<sequence>MDNEEIKLLLVKYITREADESEIDRIRDWVNAHPENEQYFAQLYETWQNMLYLNPEAINREKAFNNFSAVTLPPPSKYRQLVKWSKVAAVIALFGVLSVLLIKHYTQNIESVRQVSVNKGATKKMVLADGTLVWLNAGSKLNYNTDFGKKNRTVYLEGEAFFEIASGKKPIPFIVNTKNYTIRDIGTKFNLKAYPNDPFFETTVVKGEVSVEGNVNSSAREMSRIYVKPRQVLRIYYQQQNEKYTYKTDDLQGLKNLNEIQVLQVDSAKMDKYDGWKQNLLVFDGNTLEEIAKVLERRYNVKIIMDDAGLQNIKYSGSFRSVASVNKVLDLIKGNTDIDYTITDNTITITKSNN</sequence>
<organism evidence="3 4">
    <name type="scientific">Mucilaginibacter sabulilitoris</name>
    <dbReference type="NCBI Taxonomy" id="1173583"/>
    <lineage>
        <taxon>Bacteria</taxon>
        <taxon>Pseudomonadati</taxon>
        <taxon>Bacteroidota</taxon>
        <taxon>Sphingobacteriia</taxon>
        <taxon>Sphingobacteriales</taxon>
        <taxon>Sphingobacteriaceae</taxon>
        <taxon>Mucilaginibacter</taxon>
    </lineage>
</organism>
<dbReference type="InterPro" id="IPR032508">
    <property type="entry name" value="FecR_C"/>
</dbReference>
<dbReference type="Pfam" id="PF04773">
    <property type="entry name" value="FecR"/>
    <property type="match status" value="1"/>
</dbReference>
<keyword evidence="4" id="KW-1185">Reference proteome</keyword>
<dbReference type="PANTHER" id="PTHR30273:SF2">
    <property type="entry name" value="PROTEIN FECR"/>
    <property type="match status" value="1"/>
</dbReference>
<dbReference type="PIRSF" id="PIRSF018266">
    <property type="entry name" value="FecR"/>
    <property type="match status" value="1"/>
</dbReference>
<proteinExistence type="predicted"/>
<dbReference type="Proteomes" id="UP001324380">
    <property type="component" value="Chromosome"/>
</dbReference>
<dbReference type="PANTHER" id="PTHR30273">
    <property type="entry name" value="PERIPLASMIC SIGNAL SENSOR AND SIGMA FACTOR ACTIVATOR FECR-RELATED"/>
    <property type="match status" value="1"/>
</dbReference>
<protein>
    <submittedName>
        <fullName evidence="3">DUF4974 domain-containing protein</fullName>
    </submittedName>
</protein>
<feature type="domain" description="Protein FecR C-terminal" evidence="2">
    <location>
        <begin position="281"/>
        <end position="349"/>
    </location>
</feature>
<dbReference type="InterPro" id="IPR012373">
    <property type="entry name" value="Ferrdict_sens_TM"/>
</dbReference>
<dbReference type="Gene3D" id="2.60.120.1440">
    <property type="match status" value="1"/>
</dbReference>
<dbReference type="Pfam" id="PF16344">
    <property type="entry name" value="FecR_C"/>
    <property type="match status" value="1"/>
</dbReference>
<feature type="domain" description="FecR protein" evidence="1">
    <location>
        <begin position="114"/>
        <end position="209"/>
    </location>
</feature>
<reference evidence="3 4" key="1">
    <citation type="submission" date="2023-11" db="EMBL/GenBank/DDBJ databases">
        <title>Analysis of the Genomes of Mucilaginibacter gossypii cycad 4 and M. sabulilitoris SNA2: microbes with the potential for plant growth promotion.</title>
        <authorList>
            <person name="Hirsch A.M."/>
            <person name="Humm E."/>
            <person name="Rubbi M."/>
            <person name="Del Vecchio G."/>
            <person name="Ha S.M."/>
            <person name="Pellegrini M."/>
            <person name="Gunsalus R.P."/>
        </authorList>
    </citation>
    <scope>NUCLEOTIDE SEQUENCE [LARGE SCALE GENOMIC DNA]</scope>
    <source>
        <strain evidence="3 4">SNA2</strain>
    </source>
</reference>
<dbReference type="Gene3D" id="3.55.50.30">
    <property type="match status" value="1"/>
</dbReference>
<dbReference type="RefSeq" id="WP_321563679.1">
    <property type="nucleotide sequence ID" value="NZ_CP139558.1"/>
</dbReference>
<name>A0ABZ0TN32_9SPHI</name>
<gene>
    <name evidence="3" type="ORF">SNE25_03365</name>
</gene>
<accession>A0ABZ0TN32</accession>
<evidence type="ECO:0000259" key="2">
    <source>
        <dbReference type="Pfam" id="PF16344"/>
    </source>
</evidence>
<evidence type="ECO:0000259" key="1">
    <source>
        <dbReference type="Pfam" id="PF04773"/>
    </source>
</evidence>